<dbReference type="Proteomes" id="UP000005096">
    <property type="component" value="Chromosome"/>
</dbReference>
<dbReference type="InterPro" id="IPR007197">
    <property type="entry name" value="rSAM"/>
</dbReference>
<dbReference type="AlphaFoldDB" id="E3CUW9"/>
<dbReference type="SFLD" id="SFLDS00029">
    <property type="entry name" value="Radical_SAM"/>
    <property type="match status" value="1"/>
</dbReference>
<dbReference type="GO" id="GO:0003824">
    <property type="term" value="F:catalytic activity"/>
    <property type="evidence" value="ECO:0007669"/>
    <property type="project" value="InterPro"/>
</dbReference>
<reference evidence="2 3" key="1">
    <citation type="journal article" date="2010" name="Stand. Genomic Sci.">
        <title>Non-contiguous finished genome sequence of Aminomonas paucivorans type strain (GLU-3).</title>
        <authorList>
            <person name="Pitluck S."/>
            <person name="Yasawong M."/>
            <person name="Held B."/>
            <person name="Lapidus A."/>
            <person name="Nolan M."/>
            <person name="Copeland A."/>
            <person name="Lucas S."/>
            <person name="Del Rio T.G."/>
            <person name="Tice H."/>
            <person name="Cheng J.F."/>
            <person name="Chertkov O."/>
            <person name="Goodwin L."/>
            <person name="Tapia R."/>
            <person name="Han C."/>
            <person name="Liolios K."/>
            <person name="Ivanova N."/>
            <person name="Mavromatis K."/>
            <person name="Ovchinnikova G."/>
            <person name="Pati A."/>
            <person name="Chen A."/>
            <person name="Palaniappan K."/>
            <person name="Land M."/>
            <person name="Hauser L."/>
            <person name="Chang Y.J."/>
            <person name="Jeffries C.D."/>
            <person name="Pukall R."/>
            <person name="Spring S."/>
            <person name="Rohde M."/>
            <person name="Sikorski J."/>
            <person name="Goker M."/>
            <person name="Woyke T."/>
            <person name="Bristow J."/>
            <person name="Eisen J.A."/>
            <person name="Markowitz V."/>
            <person name="Hugenholtz P."/>
            <person name="Kyrpides N.C."/>
            <person name="Klenk H.P."/>
        </authorList>
    </citation>
    <scope>NUCLEOTIDE SEQUENCE [LARGE SCALE GENOMIC DNA]</scope>
    <source>
        <strain evidence="2 3">DSM 12260</strain>
    </source>
</reference>
<evidence type="ECO:0000313" key="2">
    <source>
        <dbReference type="EMBL" id="EFQ24095.1"/>
    </source>
</evidence>
<dbReference type="InterPro" id="IPR058240">
    <property type="entry name" value="rSAM_sf"/>
</dbReference>
<dbReference type="OrthoDB" id="9806827at2"/>
<dbReference type="SFLD" id="SFLDG01082">
    <property type="entry name" value="B12-binding_domain_containing"/>
    <property type="match status" value="1"/>
</dbReference>
<dbReference type="Pfam" id="PF19864">
    <property type="entry name" value="Radical_SAM_N2"/>
    <property type="match status" value="1"/>
</dbReference>
<dbReference type="GO" id="GO:0051536">
    <property type="term" value="F:iron-sulfur cluster binding"/>
    <property type="evidence" value="ECO:0007669"/>
    <property type="project" value="InterPro"/>
</dbReference>
<name>E3CUW9_9BACT</name>
<dbReference type="SUPFAM" id="SSF102114">
    <property type="entry name" value="Radical SAM enzymes"/>
    <property type="match status" value="1"/>
</dbReference>
<dbReference type="HOGENOM" id="CLU_011543_3_2_0"/>
<evidence type="ECO:0000313" key="3">
    <source>
        <dbReference type="Proteomes" id="UP000005096"/>
    </source>
</evidence>
<dbReference type="InterPro" id="IPR045784">
    <property type="entry name" value="Radical_SAM_N2"/>
</dbReference>
<proteinExistence type="predicted"/>
<dbReference type="Gene3D" id="3.80.30.20">
    <property type="entry name" value="tm_1862 like domain"/>
    <property type="match status" value="1"/>
</dbReference>
<protein>
    <submittedName>
        <fullName evidence="2">Radical SAM domain protein</fullName>
    </submittedName>
</protein>
<dbReference type="RefSeq" id="WP_006301315.1">
    <property type="nucleotide sequence ID" value="NZ_CM001022.1"/>
</dbReference>
<dbReference type="InterPro" id="IPR023404">
    <property type="entry name" value="rSAM_horseshoe"/>
</dbReference>
<dbReference type="PaxDb" id="584708-Apau_1677"/>
<accession>E3CUW9</accession>
<dbReference type="EMBL" id="CM001022">
    <property type="protein sequence ID" value="EFQ24095.1"/>
    <property type="molecule type" value="Genomic_DNA"/>
</dbReference>
<feature type="domain" description="Radical SAM core" evidence="1">
    <location>
        <begin position="237"/>
        <end position="472"/>
    </location>
</feature>
<dbReference type="CDD" id="cd01335">
    <property type="entry name" value="Radical_SAM"/>
    <property type="match status" value="1"/>
</dbReference>
<keyword evidence="3" id="KW-1185">Reference proteome</keyword>
<dbReference type="eggNOG" id="COG1032">
    <property type="taxonomic scope" value="Bacteria"/>
</dbReference>
<sequence>MDCVERKDPRWPLWASVKRPSRYVGAEWGLTPPKPDAPGLVRVCLAFPDVYEVGMSYLGFQIFHALLKSLPQADPERAYCPWPDMEAELRSRGKVLGTLETDRPLGAFDVLAFTLQYELSYTNLLTMLDLGGVPLHAEDRTEAHALVVAGGPGALVAEPLAPFVDAFLLGDGEVLWPSLVRTLSGLKGCPREERLRALAELPGVYVPALGIPRTPVRRQVLADLDEGFLQDRMLVPSTAIVHDRVAVQVFRGCTRGCRFCQAGMIDRPVRERSAASVCDQVKRLLDFTGWEEVGFLSLATCDWSGLEEALVRLDEILRPRSIKLSLPSLRMDAFSVELAAKLETLRKGGLTFAPEAGTQRLRDVINKGVTEEDIRASLEATFAHGWDRVKLYFMMGLPTETEEDLEGIVRIAKETVRTARAHKRRGEVAISLAGFVPKAHTPFQWEAQATREALRERGRWVKSRLIKDSKIRLSYHDPDQTFLEGVFSRGDRALAPVLEEAWRQGARFDGWTETFDLGRWLEAFERCGVDPEAYVARPRPLDVPLPWAHLDAGVTQEFLLRERARALSGELTGDCRVGACHACGFAVEECPRRGQLAGKGGKG</sequence>
<dbReference type="SMART" id="SM00729">
    <property type="entry name" value="Elp3"/>
    <property type="match status" value="1"/>
</dbReference>
<dbReference type="PANTHER" id="PTHR42731">
    <property type="entry name" value="SLL1084 PROTEIN"/>
    <property type="match status" value="1"/>
</dbReference>
<dbReference type="PROSITE" id="PS51918">
    <property type="entry name" value="RADICAL_SAM"/>
    <property type="match status" value="1"/>
</dbReference>
<dbReference type="PANTHER" id="PTHR42731:SF1">
    <property type="entry name" value="RADICAL SAM DOMAIN PROTEIN"/>
    <property type="match status" value="1"/>
</dbReference>
<dbReference type="Pfam" id="PF04055">
    <property type="entry name" value="Radical_SAM"/>
    <property type="match status" value="1"/>
</dbReference>
<evidence type="ECO:0000259" key="1">
    <source>
        <dbReference type="PROSITE" id="PS51918"/>
    </source>
</evidence>
<dbReference type="InterPro" id="IPR006638">
    <property type="entry name" value="Elp3/MiaA/NifB-like_rSAM"/>
</dbReference>
<dbReference type="STRING" id="584708.Apau_1677"/>
<gene>
    <name evidence="2" type="ORF">Apau_1677</name>
</gene>
<organism evidence="2 3">
    <name type="scientific">Aminomonas paucivorans DSM 12260</name>
    <dbReference type="NCBI Taxonomy" id="584708"/>
    <lineage>
        <taxon>Bacteria</taxon>
        <taxon>Thermotogati</taxon>
        <taxon>Synergistota</taxon>
        <taxon>Synergistia</taxon>
        <taxon>Synergistales</taxon>
        <taxon>Synergistaceae</taxon>
        <taxon>Aminomonas</taxon>
    </lineage>
</organism>